<protein>
    <recommendedName>
        <fullName evidence="7">VWFA domain-containing protein</fullName>
    </recommendedName>
</protein>
<feature type="chain" id="PRO_5003288004" description="VWFA domain-containing protein" evidence="6">
    <location>
        <begin position="25"/>
        <end position="1445"/>
    </location>
</feature>
<reference evidence="8" key="1">
    <citation type="submission" date="2009-08" db="EMBL/GenBank/DDBJ databases">
        <title>Annotation of Salpingoeca rosetta.</title>
        <authorList>
            <consortium name="The Broad Institute Genome Sequencing Platform"/>
            <person name="Russ C."/>
            <person name="Cuomo C."/>
            <person name="Burger G."/>
            <person name="Gray M.W."/>
            <person name="Holland P.W.H."/>
            <person name="King N."/>
            <person name="Lang F.B.F."/>
            <person name="Roger A.J."/>
            <person name="Ruiz-Trillo I."/>
            <person name="Young S.K."/>
            <person name="Zeng Q."/>
            <person name="Gargeya S."/>
            <person name="Alvarado L."/>
            <person name="Berlin A."/>
            <person name="Chapman S.B."/>
            <person name="Chen Z."/>
            <person name="Freedman E."/>
            <person name="Gellesch M."/>
            <person name="Goldberg J."/>
            <person name="Griggs A."/>
            <person name="Gujja S."/>
            <person name="Heilman E."/>
            <person name="Heiman D."/>
            <person name="Howarth C."/>
            <person name="Mehta T."/>
            <person name="Neiman D."/>
            <person name="Pearson M."/>
            <person name="Roberts A."/>
            <person name="Saif S."/>
            <person name="Shea T."/>
            <person name="Shenoy N."/>
            <person name="Sisk P."/>
            <person name="Stolte C."/>
            <person name="Sykes S."/>
            <person name="White J."/>
            <person name="Yandava C."/>
            <person name="Haas B."/>
            <person name="Nusbaum C."/>
            <person name="Birren B."/>
        </authorList>
    </citation>
    <scope>NUCLEOTIDE SEQUENCE [LARGE SCALE GENOMIC DNA]</scope>
    <source>
        <strain evidence="8">ATCC 50818</strain>
    </source>
</reference>
<dbReference type="EMBL" id="GL832995">
    <property type="protein sequence ID" value="EGD81156.1"/>
    <property type="molecule type" value="Genomic_DNA"/>
</dbReference>
<dbReference type="InParanoid" id="F2USP7"/>
<dbReference type="Gene3D" id="3.40.50.410">
    <property type="entry name" value="von Willebrand factor, type A domain"/>
    <property type="match status" value="1"/>
</dbReference>
<accession>F2USP7</accession>
<dbReference type="GeneID" id="16068363"/>
<dbReference type="Gene3D" id="3.80.20.20">
    <property type="entry name" value="Receptor L-domain"/>
    <property type="match status" value="2"/>
</dbReference>
<dbReference type="InterPro" id="IPR002035">
    <property type="entry name" value="VWF_A"/>
</dbReference>
<evidence type="ECO:0000256" key="5">
    <source>
        <dbReference type="ARBA" id="ARBA00023180"/>
    </source>
</evidence>
<dbReference type="PRINTS" id="PR00453">
    <property type="entry name" value="VWFADOMAIN"/>
</dbReference>
<dbReference type="SUPFAM" id="SSF53300">
    <property type="entry name" value="vWA-like"/>
    <property type="match status" value="1"/>
</dbReference>
<dbReference type="PANTHER" id="PTHR24020">
    <property type="entry name" value="COLLAGEN ALPHA"/>
    <property type="match status" value="1"/>
</dbReference>
<dbReference type="SUPFAM" id="SSF52058">
    <property type="entry name" value="L domain-like"/>
    <property type="match status" value="4"/>
</dbReference>
<dbReference type="eggNOG" id="KOG3544">
    <property type="taxonomic scope" value="Eukaryota"/>
</dbReference>
<dbReference type="InterPro" id="IPR036465">
    <property type="entry name" value="vWFA_dom_sf"/>
</dbReference>
<keyword evidence="5" id="KW-0325">Glycoprotein</keyword>
<dbReference type="FunFam" id="3.40.50.410:FF:000004">
    <property type="entry name" value="collagen alpha-6(VI) chain"/>
    <property type="match status" value="1"/>
</dbReference>
<dbReference type="KEGG" id="sre:PTSG_11196"/>
<dbReference type="PROSITE" id="PS50234">
    <property type="entry name" value="VWFA"/>
    <property type="match status" value="1"/>
</dbReference>
<dbReference type="RefSeq" id="XP_004987841.1">
    <property type="nucleotide sequence ID" value="XM_004987784.1"/>
</dbReference>
<dbReference type="Proteomes" id="UP000007799">
    <property type="component" value="Unassembled WGS sequence"/>
</dbReference>
<dbReference type="SUPFAM" id="SSF55166">
    <property type="entry name" value="Hedgehog/DD-peptidase"/>
    <property type="match status" value="1"/>
</dbReference>
<evidence type="ECO:0000313" key="8">
    <source>
        <dbReference type="EMBL" id="EGD81156.1"/>
    </source>
</evidence>
<evidence type="ECO:0000256" key="6">
    <source>
        <dbReference type="SAM" id="SignalP"/>
    </source>
</evidence>
<evidence type="ECO:0000256" key="4">
    <source>
        <dbReference type="ARBA" id="ARBA00022737"/>
    </source>
</evidence>
<dbReference type="GO" id="GO:0005576">
    <property type="term" value="C:extracellular region"/>
    <property type="evidence" value="ECO:0007669"/>
    <property type="project" value="UniProtKB-SubCell"/>
</dbReference>
<dbReference type="Pfam" id="PF00092">
    <property type="entry name" value="VWA"/>
    <property type="match status" value="1"/>
</dbReference>
<gene>
    <name evidence="8" type="ORF">PTSG_11196</name>
</gene>
<evidence type="ECO:0000256" key="3">
    <source>
        <dbReference type="ARBA" id="ARBA00022729"/>
    </source>
</evidence>
<keyword evidence="3 6" id="KW-0732">Signal</keyword>
<comment type="subcellular location">
    <subcellularLocation>
        <location evidence="1">Secreted</location>
    </subcellularLocation>
</comment>
<proteinExistence type="predicted"/>
<dbReference type="InterPro" id="IPR050525">
    <property type="entry name" value="ECM_Assembly_Org"/>
</dbReference>
<evidence type="ECO:0000313" key="9">
    <source>
        <dbReference type="Proteomes" id="UP000007799"/>
    </source>
</evidence>
<dbReference type="OrthoDB" id="10256829at2759"/>
<evidence type="ECO:0000256" key="1">
    <source>
        <dbReference type="ARBA" id="ARBA00004613"/>
    </source>
</evidence>
<dbReference type="Gene3D" id="3.30.1380.10">
    <property type="match status" value="1"/>
</dbReference>
<name>F2USP7_SALR5</name>
<keyword evidence="2" id="KW-0964">Secreted</keyword>
<keyword evidence="9" id="KW-1185">Reference proteome</keyword>
<dbReference type="PANTHER" id="PTHR24020:SF20">
    <property type="entry name" value="PH DOMAIN-CONTAINING PROTEIN"/>
    <property type="match status" value="1"/>
</dbReference>
<feature type="domain" description="VWFA" evidence="7">
    <location>
        <begin position="183"/>
        <end position="360"/>
    </location>
</feature>
<evidence type="ECO:0000259" key="7">
    <source>
        <dbReference type="PROSITE" id="PS50234"/>
    </source>
</evidence>
<dbReference type="InterPro" id="IPR036941">
    <property type="entry name" value="Rcpt_L-dom_sf"/>
</dbReference>
<sequence>MQIATLARVAILLAVATATTSTYALLPGEWYPDGSTEAQVSGTAVDYIDLGTAQYNALIDFEEFYLNSTGTSSPVTFASSTFRLMTEYLAEKLTALALDTPDTIVIVQGFAPRPTNPTRPPELTDIGRGLHMRYLNNGSLTNFLSDLANRSIEAGFDFVAIPGQGSYVNVSVPNVNCGRSAVDLLFILDGSGSIGSSNFETMRQFTATVTSFFDVSPDTTRVALMVYSSSVTEIFDFSYVLSNTRDEIITTIRNTNYPGGGTRTGSALDYARTNMFLTSRGARPSSAGVPRVAIVIIDGQSGDSVAQPAENLRNENVNIFAIGISGADVNELNMIASPPITNNVKFIDTFQAFSQLPAEISRANCEQPAVVSATDEIQINDTQPGEIRFFRPNPVNLFDNETYVICYDVFVSVTSPNPGPFNFDYVIMNDEPLKTLNVRKTSSQVVSIAVRSRLTLLGRRRAEDTISYRLRVFNDLFNGPASHTIMVTPARNQRGAPIFDAPEAINFPGYSFTYTLTGPGSSMFDIDASTGRITLRDPLPDGTQHVVTLTGTSGSIVGGLALMVTTGQPTAEAATAPFTDVSATAHGDLHILTTSDARVWAPCSTAADMGAPAVAPFPTLFVGEVDLLHALRNMSNVARSINTWAMQEETRLFPAADEDTLLQLQDASKAATTWAAASLMPACTPRSNDAATLPDHAGWLETADDGTLHVVTQGSLRLHIPRTGTLRVGDFDVVAALVNASNTLDRLRFGITDTLPSSFTESFPAEATAIGLPLSNTHDGTDPPAFASTDSLPFTGIAVDDNSGELHMYSERDVCFLHTAHDGSAETDAGDGGAPRVLVGGVDIAVAVMNVTALINTIATPLQALLDEAKLTLDCSDPASRNPIPTSGVSQVGSVVNCCCPELTSLRRVLGDVHIATAATSADVGALQDVLGSIVLSGGQLASMDFGALRTIGGHVRITGAPLTSINLGSIVSIGGDLDLRDNTALTSVSFGDITSIGGTVLLPRDTPGIGTVDFSHVRVIHGDVDLTRTDTTQVLFGSLTHVGGTITIAYNAITNVDFSDVSHVGGDVVLIGDNSLESVFFNALTRVDGSLIVQGCTALSQINTWELHHIGGDLRLSNNVMLLSVSTAALRTIGGDYDVRHTAVSAVTLTQLTRLGGMLWVDHDLFTTINHAELAAAGGGLGVCCGGPNVDTLNLFPFLFPYGIGVDSMAGLRSLSIDSRTVVNGSLVITNNAALTAVSFHNAITAINGHVEITSNPMLASLQLTSVAHIRGDVTVTRNAIMSTIAFPLLTAHNHSLILEYNDLAAVDIGELTYLGGSLSLYRNNLGSFALTDLQYIGGDLSMAYSTLTTVSFGALTSVGGYLHVGYNPLQRLNFANITRIGGYVAAQGAALSAVDFGALTSVGGILNFRANVGLTSVDCHSVTAECIAFSTAASLFNCPKPCD</sequence>
<evidence type="ECO:0000256" key="2">
    <source>
        <dbReference type="ARBA" id="ARBA00022525"/>
    </source>
</evidence>
<keyword evidence="4" id="KW-0677">Repeat</keyword>
<organism evidence="9">
    <name type="scientific">Salpingoeca rosetta (strain ATCC 50818 / BSB-021)</name>
    <dbReference type="NCBI Taxonomy" id="946362"/>
    <lineage>
        <taxon>Eukaryota</taxon>
        <taxon>Choanoflagellata</taxon>
        <taxon>Craspedida</taxon>
        <taxon>Salpingoecidae</taxon>
        <taxon>Salpingoeca</taxon>
    </lineage>
</organism>
<feature type="signal peptide" evidence="6">
    <location>
        <begin position="1"/>
        <end position="24"/>
    </location>
</feature>
<dbReference type="SMART" id="SM00327">
    <property type="entry name" value="VWA"/>
    <property type="match status" value="1"/>
</dbReference>
<dbReference type="InterPro" id="IPR009045">
    <property type="entry name" value="Zn_M74/Hedgehog-like"/>
</dbReference>